<keyword evidence="1" id="KW-0472">Membrane</keyword>
<comment type="caution">
    <text evidence="2">The sequence shown here is derived from an EMBL/GenBank/DDBJ whole genome shotgun (WGS) entry which is preliminary data.</text>
</comment>
<dbReference type="Proteomes" id="UP001642360">
    <property type="component" value="Unassembled WGS sequence"/>
</dbReference>
<evidence type="ECO:0000313" key="3">
    <source>
        <dbReference type="Proteomes" id="UP001642360"/>
    </source>
</evidence>
<protein>
    <submittedName>
        <fullName evidence="2">Uncharacterized protein</fullName>
    </submittedName>
</protein>
<gene>
    <name evidence="2" type="ORF">ILEXP_LOCUS21680</name>
</gene>
<evidence type="ECO:0000313" key="2">
    <source>
        <dbReference type="EMBL" id="CAK9153413.1"/>
    </source>
</evidence>
<name>A0ABC8S8Z1_9AQUA</name>
<reference evidence="2 3" key="1">
    <citation type="submission" date="2024-02" db="EMBL/GenBank/DDBJ databases">
        <authorList>
            <person name="Vignale AGUSTIN F."/>
            <person name="Sosa J E."/>
            <person name="Modenutti C."/>
        </authorList>
    </citation>
    <scope>NUCLEOTIDE SEQUENCE [LARGE SCALE GENOMIC DNA]</scope>
</reference>
<proteinExistence type="predicted"/>
<keyword evidence="1" id="KW-0812">Transmembrane</keyword>
<accession>A0ABC8S8Z1</accession>
<organism evidence="2 3">
    <name type="scientific">Ilex paraguariensis</name>
    <name type="common">yerba mate</name>
    <dbReference type="NCBI Taxonomy" id="185542"/>
    <lineage>
        <taxon>Eukaryota</taxon>
        <taxon>Viridiplantae</taxon>
        <taxon>Streptophyta</taxon>
        <taxon>Embryophyta</taxon>
        <taxon>Tracheophyta</taxon>
        <taxon>Spermatophyta</taxon>
        <taxon>Magnoliopsida</taxon>
        <taxon>eudicotyledons</taxon>
        <taxon>Gunneridae</taxon>
        <taxon>Pentapetalae</taxon>
        <taxon>asterids</taxon>
        <taxon>campanulids</taxon>
        <taxon>Aquifoliales</taxon>
        <taxon>Aquifoliaceae</taxon>
        <taxon>Ilex</taxon>
    </lineage>
</organism>
<dbReference type="EMBL" id="CAUOFW020002391">
    <property type="protein sequence ID" value="CAK9153413.1"/>
    <property type="molecule type" value="Genomic_DNA"/>
</dbReference>
<feature type="non-terminal residue" evidence="2">
    <location>
        <position position="1"/>
    </location>
</feature>
<dbReference type="AlphaFoldDB" id="A0ABC8S8Z1"/>
<sequence length="97" mass="11291">KAEIGADEDVGVGRDVLVRDPRDACIDTYILLQIKEDQKWNMRELYRHGLILTDFTFLMIHLVRFLELVGKFMFLCLVFNNIALASTIIMQVLNNEF</sequence>
<feature type="transmembrane region" description="Helical" evidence="1">
    <location>
        <begin position="72"/>
        <end position="93"/>
    </location>
</feature>
<evidence type="ECO:0000256" key="1">
    <source>
        <dbReference type="SAM" id="Phobius"/>
    </source>
</evidence>
<keyword evidence="3" id="KW-1185">Reference proteome</keyword>
<keyword evidence="1" id="KW-1133">Transmembrane helix</keyword>